<reference evidence="1" key="1">
    <citation type="journal article" date="2021" name="Proc. Natl. Acad. Sci. U.S.A.">
        <title>A Catalog of Tens of Thousands of Viruses from Human Metagenomes Reveals Hidden Associations with Chronic Diseases.</title>
        <authorList>
            <person name="Tisza M.J."/>
            <person name="Buck C.B."/>
        </authorList>
    </citation>
    <scope>NUCLEOTIDE SEQUENCE</scope>
    <source>
        <strain evidence="1">CtByu2</strain>
    </source>
</reference>
<name>A0A8S5SAK3_9CAUD</name>
<protein>
    <submittedName>
        <fullName evidence="1">Uncharacterized protein</fullName>
    </submittedName>
</protein>
<organism evidence="1">
    <name type="scientific">Myoviridae sp. ctByu2</name>
    <dbReference type="NCBI Taxonomy" id="2827668"/>
    <lineage>
        <taxon>Viruses</taxon>
        <taxon>Duplodnaviria</taxon>
        <taxon>Heunggongvirae</taxon>
        <taxon>Uroviricota</taxon>
        <taxon>Caudoviricetes</taxon>
    </lineage>
</organism>
<sequence length="101" mass="11717">MQNVMGRFIPKMLVRTSYGTGPYKIIDVTENCECPSFSDSITLLDKAPHSRKHVHIRCRDLVNRYSNYYLNGYDENGLSVWDENNRLIVCAEETLLLTLFL</sequence>
<evidence type="ECO:0000313" key="1">
    <source>
        <dbReference type="EMBL" id="DAF47722.1"/>
    </source>
</evidence>
<dbReference type="EMBL" id="BK032557">
    <property type="protein sequence ID" value="DAF47722.1"/>
    <property type="molecule type" value="Genomic_DNA"/>
</dbReference>
<proteinExistence type="predicted"/>
<accession>A0A8S5SAK3</accession>